<dbReference type="AlphaFoldDB" id="A0ABD2YI78"/>
<feature type="signal peptide" evidence="1">
    <location>
        <begin position="1"/>
        <end position="24"/>
    </location>
</feature>
<feature type="chain" id="PRO_5044830104" evidence="1">
    <location>
        <begin position="25"/>
        <end position="204"/>
    </location>
</feature>
<keyword evidence="1" id="KW-0732">Signal</keyword>
<dbReference type="Proteomes" id="UP001630127">
    <property type="component" value="Unassembled WGS sequence"/>
</dbReference>
<name>A0ABD2YI78_9GENT</name>
<evidence type="ECO:0000256" key="1">
    <source>
        <dbReference type="SAM" id="SignalP"/>
    </source>
</evidence>
<feature type="non-terminal residue" evidence="2">
    <location>
        <position position="1"/>
    </location>
</feature>
<keyword evidence="3" id="KW-1185">Reference proteome</keyword>
<gene>
    <name evidence="2" type="ORF">ACH5RR_030959</name>
</gene>
<comment type="caution">
    <text evidence="2">The sequence shown here is derived from an EMBL/GenBank/DDBJ whole genome shotgun (WGS) entry which is preliminary data.</text>
</comment>
<evidence type="ECO:0000313" key="2">
    <source>
        <dbReference type="EMBL" id="KAL3505577.1"/>
    </source>
</evidence>
<reference evidence="2 3" key="1">
    <citation type="submission" date="2024-11" db="EMBL/GenBank/DDBJ databases">
        <title>A near-complete genome assembly of Cinchona calisaya.</title>
        <authorList>
            <person name="Lian D.C."/>
            <person name="Zhao X.W."/>
            <person name="Wei L."/>
        </authorList>
    </citation>
    <scope>NUCLEOTIDE SEQUENCE [LARGE SCALE GENOMIC DNA]</scope>
    <source>
        <tissue evidence="2">Nenye</tissue>
    </source>
</reference>
<protein>
    <submittedName>
        <fullName evidence="2">Uncharacterized protein</fullName>
    </submittedName>
</protein>
<proteinExistence type="predicted"/>
<evidence type="ECO:0000313" key="3">
    <source>
        <dbReference type="Proteomes" id="UP001630127"/>
    </source>
</evidence>
<accession>A0ABD2YI78</accession>
<dbReference type="EMBL" id="JBJUIK010000013">
    <property type="protein sequence ID" value="KAL3505577.1"/>
    <property type="molecule type" value="Genomic_DNA"/>
</dbReference>
<sequence>FRRLLGYCSLVFAAIISTMKSSAARYDSLTLALQSRRVGILDSSSVEDSTLSYICLSLCLPTCSKTPLAGIFISFQLFAQPPPPPLILPPSIPHSSSYLLAPPLPFSLLLPPQTSPPALFLSPRRRHYHHLPLPWTVIVKTSHFPAFSSPIDPLPSPPPSVPRPLPCSPPDSLFIPFLHVPPPYLFPLLLFLIPLPPILPHNWF</sequence>
<organism evidence="2 3">
    <name type="scientific">Cinchona calisaya</name>
    <dbReference type="NCBI Taxonomy" id="153742"/>
    <lineage>
        <taxon>Eukaryota</taxon>
        <taxon>Viridiplantae</taxon>
        <taxon>Streptophyta</taxon>
        <taxon>Embryophyta</taxon>
        <taxon>Tracheophyta</taxon>
        <taxon>Spermatophyta</taxon>
        <taxon>Magnoliopsida</taxon>
        <taxon>eudicotyledons</taxon>
        <taxon>Gunneridae</taxon>
        <taxon>Pentapetalae</taxon>
        <taxon>asterids</taxon>
        <taxon>lamiids</taxon>
        <taxon>Gentianales</taxon>
        <taxon>Rubiaceae</taxon>
        <taxon>Cinchonoideae</taxon>
        <taxon>Cinchoneae</taxon>
        <taxon>Cinchona</taxon>
    </lineage>
</organism>